<dbReference type="Pfam" id="PF09424">
    <property type="entry name" value="YqeY"/>
    <property type="match status" value="1"/>
</dbReference>
<evidence type="ECO:0000313" key="2">
    <source>
        <dbReference type="Proteomes" id="UP000178347"/>
    </source>
</evidence>
<reference evidence="1 2" key="1">
    <citation type="journal article" date="2016" name="Nat. Commun.">
        <title>Thousands of microbial genomes shed light on interconnected biogeochemical processes in an aquifer system.</title>
        <authorList>
            <person name="Anantharaman K."/>
            <person name="Brown C.T."/>
            <person name="Hug L.A."/>
            <person name="Sharon I."/>
            <person name="Castelle C.J."/>
            <person name="Probst A.J."/>
            <person name="Thomas B.C."/>
            <person name="Singh A."/>
            <person name="Wilkins M.J."/>
            <person name="Karaoz U."/>
            <person name="Brodie E.L."/>
            <person name="Williams K.H."/>
            <person name="Hubbard S.S."/>
            <person name="Banfield J.F."/>
        </authorList>
    </citation>
    <scope>NUCLEOTIDE SEQUENCE [LARGE SCALE GENOMIC DNA]</scope>
</reference>
<dbReference type="AlphaFoldDB" id="A0A1F6MW14"/>
<dbReference type="Gene3D" id="1.10.10.410">
    <property type="match status" value="1"/>
</dbReference>
<dbReference type="EMBL" id="MFQN01000003">
    <property type="protein sequence ID" value="OGH75698.1"/>
    <property type="molecule type" value="Genomic_DNA"/>
</dbReference>
<protein>
    <recommendedName>
        <fullName evidence="3">Glutamyl-tRNA amidotransferase</fullName>
    </recommendedName>
</protein>
<comment type="caution">
    <text evidence="1">The sequence shown here is derived from an EMBL/GenBank/DDBJ whole genome shotgun (WGS) entry which is preliminary data.</text>
</comment>
<proteinExistence type="predicted"/>
<accession>A0A1F6MW14</accession>
<dbReference type="STRING" id="1798692.A3G00_03045"/>
<dbReference type="GO" id="GO:0016884">
    <property type="term" value="F:carbon-nitrogen ligase activity, with glutamine as amido-N-donor"/>
    <property type="evidence" value="ECO:0007669"/>
    <property type="project" value="InterPro"/>
</dbReference>
<evidence type="ECO:0000313" key="1">
    <source>
        <dbReference type="EMBL" id="OGH75698.1"/>
    </source>
</evidence>
<organism evidence="1 2">
    <name type="scientific">Candidatus Magasanikbacteria bacterium RIFCSPLOWO2_12_FULL_43_12</name>
    <dbReference type="NCBI Taxonomy" id="1798692"/>
    <lineage>
        <taxon>Bacteria</taxon>
        <taxon>Candidatus Magasanikiibacteriota</taxon>
    </lineage>
</organism>
<dbReference type="InterPro" id="IPR023168">
    <property type="entry name" value="GatB_Yqey_C_2"/>
</dbReference>
<dbReference type="Gene3D" id="1.10.1510.10">
    <property type="entry name" value="Uncharacterised protein YqeY/AIM41 PF09424, N-terminal domain"/>
    <property type="match status" value="1"/>
</dbReference>
<dbReference type="PANTHER" id="PTHR28055">
    <property type="entry name" value="ALTERED INHERITANCE OF MITOCHONDRIA PROTEIN 41, MITOCHONDRIAL"/>
    <property type="match status" value="1"/>
</dbReference>
<dbReference type="InterPro" id="IPR042184">
    <property type="entry name" value="YqeY/Aim41_N"/>
</dbReference>
<dbReference type="InterPro" id="IPR019004">
    <property type="entry name" value="YqeY/Aim41"/>
</dbReference>
<name>A0A1F6MW14_9BACT</name>
<sequence length="147" mass="16374">MAMRDDILAAQKTALKDGNSEELSVLRFLWSAVRNEEIDKKKDLNDAEIQQIVARQIKQLKDVLQDFTASNRQDLVDKNKMEIDLLEKYLPAQMSDDELQKIVEQTIGGMGAVTAGDTGKIIGAVMKQVAGRADGGRVREMVTGRLR</sequence>
<dbReference type="Proteomes" id="UP000178347">
    <property type="component" value="Unassembled WGS sequence"/>
</dbReference>
<dbReference type="PANTHER" id="PTHR28055:SF1">
    <property type="entry name" value="ALTERED INHERITANCE OF MITOCHONDRIA PROTEIN 41, MITOCHONDRIAL"/>
    <property type="match status" value="1"/>
</dbReference>
<gene>
    <name evidence="1" type="ORF">A3G00_03045</name>
</gene>
<evidence type="ECO:0008006" key="3">
    <source>
        <dbReference type="Google" id="ProtNLM"/>
    </source>
</evidence>
<dbReference type="InterPro" id="IPR003789">
    <property type="entry name" value="Asn/Gln_tRNA_amidoTrase-B-like"/>
</dbReference>
<dbReference type="SUPFAM" id="SSF89095">
    <property type="entry name" value="GatB/YqeY motif"/>
    <property type="match status" value="1"/>
</dbReference>